<organism evidence="3 4">
    <name type="scientific">Domibacillus enclensis</name>
    <dbReference type="NCBI Taxonomy" id="1017273"/>
    <lineage>
        <taxon>Bacteria</taxon>
        <taxon>Bacillati</taxon>
        <taxon>Bacillota</taxon>
        <taxon>Bacilli</taxon>
        <taxon>Bacillales</taxon>
        <taxon>Bacillaceae</taxon>
        <taxon>Domibacillus</taxon>
    </lineage>
</organism>
<gene>
    <name evidence="2" type="ORF">B1B05_08330</name>
    <name evidence="3" type="ORF">SAMN05443094_103343</name>
</gene>
<dbReference type="InterPro" id="IPR007698">
    <property type="entry name" value="AlaDH/PNT_NAD(H)-bd"/>
</dbReference>
<evidence type="ECO:0000313" key="4">
    <source>
        <dbReference type="Proteomes" id="UP000186385"/>
    </source>
</evidence>
<dbReference type="NCBIfam" id="TIGR02853">
    <property type="entry name" value="spore_dpaA"/>
    <property type="match status" value="1"/>
</dbReference>
<dbReference type="Pfam" id="PF16924">
    <property type="entry name" value="DpaA_N"/>
    <property type="match status" value="1"/>
</dbReference>
<dbReference type="AlphaFoldDB" id="A0A1N6UR70"/>
<name>A0A1N6UR70_9BACI</name>
<accession>A0A1N6UR70</accession>
<protein>
    <submittedName>
        <fullName evidence="3">Dipicolinate synthase subunit A</fullName>
    </submittedName>
    <submittedName>
        <fullName evidence="2">Dipicolinic acid synthetase subunit A</fullName>
    </submittedName>
</protein>
<reference evidence="2" key="3">
    <citation type="submission" date="2017-03" db="EMBL/GenBank/DDBJ databases">
        <authorList>
            <person name="Dastager S.G."/>
            <person name="Neurgaonkar P.S."/>
            <person name="Dharne M.S."/>
        </authorList>
    </citation>
    <scope>NUCLEOTIDE SEQUENCE</scope>
    <source>
        <strain evidence="2">DSM 25145</strain>
    </source>
</reference>
<reference evidence="3 4" key="1">
    <citation type="submission" date="2017-01" db="EMBL/GenBank/DDBJ databases">
        <authorList>
            <person name="Mah S.A."/>
            <person name="Swanson W.J."/>
            <person name="Moy G.W."/>
            <person name="Vacquier V.D."/>
        </authorList>
    </citation>
    <scope>NUCLEOTIDE SEQUENCE [LARGE SCALE GENOMIC DNA]</scope>
    <source>
        <strain evidence="3 4">NIO-1016</strain>
    </source>
</reference>
<dbReference type="RefSeq" id="WP_045849993.1">
    <property type="nucleotide sequence ID" value="NZ_FTLX01000003.1"/>
</dbReference>
<dbReference type="SMART" id="SM01002">
    <property type="entry name" value="AlaDh_PNT_C"/>
    <property type="match status" value="1"/>
</dbReference>
<dbReference type="Proteomes" id="UP000215545">
    <property type="component" value="Unassembled WGS sequence"/>
</dbReference>
<dbReference type="EMBL" id="MWSK01000003">
    <property type="protein sequence ID" value="OXS78596.1"/>
    <property type="molecule type" value="Genomic_DNA"/>
</dbReference>
<reference evidence="5" key="2">
    <citation type="submission" date="2017-03" db="EMBL/GenBank/DDBJ databases">
        <title>Bacillus sp. V-88(T) DSM27956, whole genome shotgun sequencing project.</title>
        <authorList>
            <person name="Dastager S.G."/>
            <person name="Neurgaonkar P.S."/>
            <person name="Dharne M.S."/>
        </authorList>
    </citation>
    <scope>NUCLEOTIDE SEQUENCE [LARGE SCALE GENOMIC DNA]</scope>
    <source>
        <strain evidence="5">DSM 25145</strain>
    </source>
</reference>
<evidence type="ECO:0000313" key="2">
    <source>
        <dbReference type="EMBL" id="OXS78596.1"/>
    </source>
</evidence>
<dbReference type="STRING" id="1017273.SAMN05443094_103343"/>
<dbReference type="SUPFAM" id="SSF51735">
    <property type="entry name" value="NAD(P)-binding Rossmann-fold domains"/>
    <property type="match status" value="1"/>
</dbReference>
<evidence type="ECO:0000313" key="5">
    <source>
        <dbReference type="Proteomes" id="UP000215545"/>
    </source>
</evidence>
<dbReference type="EMBL" id="FTLX01000003">
    <property type="protein sequence ID" value="SIQ67971.1"/>
    <property type="molecule type" value="Genomic_DNA"/>
</dbReference>
<dbReference type="Proteomes" id="UP000186385">
    <property type="component" value="Unassembled WGS sequence"/>
</dbReference>
<feature type="domain" description="Alanine dehydrogenase/pyridine nucleotide transhydrogenase NAD(H)-binding" evidence="1">
    <location>
        <begin position="124"/>
        <end position="247"/>
    </location>
</feature>
<keyword evidence="5" id="KW-1185">Reference proteome</keyword>
<dbReference type="InterPro" id="IPR031629">
    <property type="entry name" value="DpaA_N"/>
</dbReference>
<dbReference type="Gene3D" id="3.40.50.720">
    <property type="entry name" value="NAD(P)-binding Rossmann-like Domain"/>
    <property type="match status" value="1"/>
</dbReference>
<dbReference type="InterPro" id="IPR014215">
    <property type="entry name" value="Dipicolinic_acid_synth_A"/>
</dbReference>
<evidence type="ECO:0000313" key="3">
    <source>
        <dbReference type="EMBL" id="SIQ67971.1"/>
    </source>
</evidence>
<dbReference type="InterPro" id="IPR036291">
    <property type="entry name" value="NAD(P)-bd_dom_sf"/>
</dbReference>
<dbReference type="Pfam" id="PF01262">
    <property type="entry name" value="AlaDh_PNT_C"/>
    <property type="match status" value="1"/>
</dbReference>
<dbReference type="OrthoDB" id="8840764at2"/>
<dbReference type="NCBIfam" id="NF006162">
    <property type="entry name" value="PRK08306.1"/>
    <property type="match status" value="1"/>
</dbReference>
<proteinExistence type="predicted"/>
<evidence type="ECO:0000259" key="1">
    <source>
        <dbReference type="SMART" id="SM01002"/>
    </source>
</evidence>
<sequence>MNAFIFGGDARQIEVSRQLMERGFHVFMAGFDQKANDLAGAKMIQLEDVSISAMNLFILPVSGVKNGGLVDATFSSEPLFLTKELVDSLSDDCIVISGIATPALKKLVKREVLYLFDREDAAVLNSIPTAEGTLMLAMQKTDHTIHGSNVIVIGLGRVGVTTARLFHQTGATVQVAVRETGKYARAKEMGLKPIYMDQLPKAVKEADVVINTVPAPVLTKEVLIPMKSEALIIDLASEPGGTDFHMAKQLNIQTVHALGLPGKIAPKTAGEIIAHVLVDAVEEWRKERGL</sequence>